<dbReference type="InterPro" id="IPR001082">
    <property type="entry name" value="Pilin"/>
</dbReference>
<keyword evidence="7" id="KW-1185">Reference proteome</keyword>
<evidence type="ECO:0000313" key="6">
    <source>
        <dbReference type="EMBL" id="MEZ8080191.1"/>
    </source>
</evidence>
<dbReference type="PRINTS" id="PR00813">
    <property type="entry name" value="BCTERIALGSPG"/>
</dbReference>
<dbReference type="Proteomes" id="UP001569154">
    <property type="component" value="Unassembled WGS sequence"/>
</dbReference>
<evidence type="ECO:0000256" key="1">
    <source>
        <dbReference type="ARBA" id="ARBA00005233"/>
    </source>
</evidence>
<feature type="transmembrane region" description="Helical" evidence="5">
    <location>
        <begin position="12"/>
        <end position="30"/>
    </location>
</feature>
<keyword evidence="5" id="KW-0812">Transmembrane</keyword>
<dbReference type="InterPro" id="IPR012902">
    <property type="entry name" value="N_methyl_site"/>
</dbReference>
<comment type="similarity">
    <text evidence="1 4">Belongs to the N-Me-Phe pilin family.</text>
</comment>
<dbReference type="PANTHER" id="PTHR30093:SF34">
    <property type="entry name" value="PREPILIN PEPTIDASE-DEPENDENT PROTEIN D"/>
    <property type="match status" value="1"/>
</dbReference>
<dbReference type="NCBIfam" id="TIGR02532">
    <property type="entry name" value="IV_pilin_GFxxxE"/>
    <property type="match status" value="1"/>
</dbReference>
<dbReference type="PANTHER" id="PTHR30093">
    <property type="entry name" value="GENERAL SECRETION PATHWAY PROTEIN G"/>
    <property type="match status" value="1"/>
</dbReference>
<dbReference type="RefSeq" id="WP_017014324.1">
    <property type="nucleotide sequence ID" value="NZ_AJYG02000052.1"/>
</dbReference>
<dbReference type="Pfam" id="PF00114">
    <property type="entry name" value="Pilin"/>
    <property type="match status" value="1"/>
</dbReference>
<organism evidence="6 7">
    <name type="scientific">Enterovibrio norvegicus</name>
    <dbReference type="NCBI Taxonomy" id="188144"/>
    <lineage>
        <taxon>Bacteria</taxon>
        <taxon>Pseudomonadati</taxon>
        <taxon>Pseudomonadota</taxon>
        <taxon>Gammaproteobacteria</taxon>
        <taxon>Vibrionales</taxon>
        <taxon>Vibrionaceae</taxon>
        <taxon>Enterovibrio</taxon>
    </lineage>
</organism>
<keyword evidence="3" id="KW-0488">Methylation</keyword>
<comment type="caution">
    <text evidence="6">The sequence shown here is derived from an EMBL/GenBank/DDBJ whole genome shotgun (WGS) entry which is preliminary data.</text>
</comment>
<evidence type="ECO:0000313" key="7">
    <source>
        <dbReference type="Proteomes" id="UP001569154"/>
    </source>
</evidence>
<dbReference type="Gene3D" id="3.30.700.10">
    <property type="entry name" value="Glycoprotein, Type 4 Pilin"/>
    <property type="match status" value="1"/>
</dbReference>
<dbReference type="PROSITE" id="PS00409">
    <property type="entry name" value="PROKAR_NTER_METHYL"/>
    <property type="match status" value="1"/>
</dbReference>
<evidence type="ECO:0000256" key="2">
    <source>
        <dbReference type="ARBA" id="ARBA00011156"/>
    </source>
</evidence>
<keyword evidence="5" id="KW-1133">Transmembrane helix</keyword>
<evidence type="ECO:0000256" key="5">
    <source>
        <dbReference type="SAM" id="Phobius"/>
    </source>
</evidence>
<dbReference type="InterPro" id="IPR045584">
    <property type="entry name" value="Pilin-like"/>
</dbReference>
<dbReference type="Pfam" id="PF07963">
    <property type="entry name" value="N_methyl"/>
    <property type="match status" value="1"/>
</dbReference>
<keyword evidence="4" id="KW-0281">Fimbrium</keyword>
<sequence length="159" mass="16283">MKKQKGFSLIELLIVVGIIGALTAIAVPAYSQYKRQSDVAAAVASVKALLTKAEQHLADGTITSGNNTVNRTLITFLTSADTEGGLGVTTAANGFPVGDLGVITATEKTLVFTLGGKVSFANETITYTRSDVVWTCAMSAGITGIDVKGCNAAAPATDV</sequence>
<evidence type="ECO:0000256" key="4">
    <source>
        <dbReference type="RuleBase" id="RU000389"/>
    </source>
</evidence>
<name>A0ABV4KXK8_9GAMM</name>
<reference evidence="6 7" key="1">
    <citation type="submission" date="2024-06" db="EMBL/GenBank/DDBJ databases">
        <authorList>
            <person name="Steensen K."/>
            <person name="Seneca J."/>
            <person name="Bartlau N."/>
            <person name="Yu A.X."/>
            <person name="Polz M.F."/>
        </authorList>
    </citation>
    <scope>NUCLEOTIDE SEQUENCE [LARGE SCALE GENOMIC DNA]</scope>
    <source>
        <strain evidence="6 7">1F260</strain>
    </source>
</reference>
<accession>A0ABV4KXK8</accession>
<dbReference type="InterPro" id="IPR000983">
    <property type="entry name" value="Bac_GSPG_pilin"/>
</dbReference>
<dbReference type="EMBL" id="JBGONM010000005">
    <property type="protein sequence ID" value="MEZ8080191.1"/>
    <property type="molecule type" value="Genomic_DNA"/>
</dbReference>
<protein>
    <submittedName>
        <fullName evidence="6">Prepilin-type N-terminal cleavage/methylation domain-containing protein</fullName>
    </submittedName>
</protein>
<dbReference type="SUPFAM" id="SSF54523">
    <property type="entry name" value="Pili subunits"/>
    <property type="match status" value="1"/>
</dbReference>
<gene>
    <name evidence="6" type="ORF">ACED35_03650</name>
</gene>
<keyword evidence="5" id="KW-0472">Membrane</keyword>
<evidence type="ECO:0000256" key="3">
    <source>
        <dbReference type="ARBA" id="ARBA00022481"/>
    </source>
</evidence>
<proteinExistence type="inferred from homology"/>
<comment type="subunit">
    <text evidence="2">The pili are polar flexible filaments of about 5.4 nanometers diameter and 2.5 micrometers average length; they consist of only a single polypeptide chain arranged in a helical configuration of five subunits per turn in the assembled pilus.</text>
</comment>